<name>A0A225D3R0_9BACT</name>
<accession>A0A225D3R0</accession>
<reference evidence="2" key="1">
    <citation type="submission" date="2017-06" db="EMBL/GenBank/DDBJ databases">
        <title>Genome analysis of Fimbriiglobus ruber SP5, the first member of the order Planctomycetales with confirmed chitinolytic capability.</title>
        <authorList>
            <person name="Ravin N.V."/>
            <person name="Rakitin A.L."/>
            <person name="Ivanova A.A."/>
            <person name="Beletsky A.V."/>
            <person name="Kulichevskaya I.S."/>
            <person name="Mardanov A.V."/>
            <person name="Dedysh S.N."/>
        </authorList>
    </citation>
    <scope>NUCLEOTIDE SEQUENCE [LARGE SCALE GENOMIC DNA]</scope>
    <source>
        <strain evidence="2">SP5</strain>
    </source>
</reference>
<evidence type="ECO:0000313" key="2">
    <source>
        <dbReference type="Proteomes" id="UP000214646"/>
    </source>
</evidence>
<sequence>MDREAGYLGVDGVGQFGSLGRRAGLTRRRFVRQRFGAVTLSGGQQFARHADGDAV</sequence>
<dbReference type="AlphaFoldDB" id="A0A225D3R0"/>
<gene>
    <name evidence="1" type="ORF">FRUB_08156</name>
</gene>
<dbReference type="EMBL" id="NIDE01000017">
    <property type="protein sequence ID" value="OWK35593.1"/>
    <property type="molecule type" value="Genomic_DNA"/>
</dbReference>
<proteinExistence type="predicted"/>
<comment type="caution">
    <text evidence="1">The sequence shown here is derived from an EMBL/GenBank/DDBJ whole genome shotgun (WGS) entry which is preliminary data.</text>
</comment>
<keyword evidence="2" id="KW-1185">Reference proteome</keyword>
<evidence type="ECO:0000313" key="1">
    <source>
        <dbReference type="EMBL" id="OWK35593.1"/>
    </source>
</evidence>
<protein>
    <submittedName>
        <fullName evidence="1">Uncharacterized protein</fullName>
    </submittedName>
</protein>
<dbReference type="Proteomes" id="UP000214646">
    <property type="component" value="Unassembled WGS sequence"/>
</dbReference>
<organism evidence="1 2">
    <name type="scientific">Fimbriiglobus ruber</name>
    <dbReference type="NCBI Taxonomy" id="1908690"/>
    <lineage>
        <taxon>Bacteria</taxon>
        <taxon>Pseudomonadati</taxon>
        <taxon>Planctomycetota</taxon>
        <taxon>Planctomycetia</taxon>
        <taxon>Gemmatales</taxon>
        <taxon>Gemmataceae</taxon>
        <taxon>Fimbriiglobus</taxon>
    </lineage>
</organism>